<keyword evidence="4" id="KW-1185">Reference proteome</keyword>
<dbReference type="InterPro" id="IPR001005">
    <property type="entry name" value="SANT/Myb"/>
</dbReference>
<dbReference type="InterPro" id="IPR009057">
    <property type="entry name" value="Homeodomain-like_sf"/>
</dbReference>
<evidence type="ECO:0000256" key="1">
    <source>
        <dbReference type="SAM" id="MobiDB-lite"/>
    </source>
</evidence>
<feature type="compositionally biased region" description="Polar residues" evidence="1">
    <location>
        <begin position="23"/>
        <end position="41"/>
    </location>
</feature>
<feature type="compositionally biased region" description="Low complexity" evidence="1">
    <location>
        <begin position="59"/>
        <end position="72"/>
    </location>
</feature>
<feature type="domain" description="Myb-like" evidence="2">
    <location>
        <begin position="150"/>
        <end position="199"/>
    </location>
</feature>
<dbReference type="Pfam" id="PF00249">
    <property type="entry name" value="Myb_DNA-binding"/>
    <property type="match status" value="1"/>
</dbReference>
<dbReference type="GeneID" id="91092733"/>
<feature type="compositionally biased region" description="Low complexity" evidence="1">
    <location>
        <begin position="137"/>
        <end position="148"/>
    </location>
</feature>
<accession>A0AAX4JP50</accession>
<dbReference type="CDD" id="cd00167">
    <property type="entry name" value="SANT"/>
    <property type="match status" value="1"/>
</dbReference>
<sequence length="216" mass="24025">MPRSESLKPSSLIESKTIKPYSKSATQANKNRNNTDKNVQQFVKVEDSHFTVQDNISASSDFHSDIPPSSSSSEEEEVSDYKPETVNKKDKEPNLRELEDEDDYQSDSDEEKEDKPKKKSRTNITTPTKRKTGGSSGKRSTSTTPRKSNGPKAVGRTWSAEEDWILFKELHPKSSKPDWNGVASKIGNGRDSKSCQNRYALISKKLEGAIKSIGGA</sequence>
<gene>
    <name evidence="3" type="ORF">L201_002061</name>
</gene>
<evidence type="ECO:0000313" key="3">
    <source>
        <dbReference type="EMBL" id="WWC87175.1"/>
    </source>
</evidence>
<dbReference type="SUPFAM" id="SSF46689">
    <property type="entry name" value="Homeodomain-like"/>
    <property type="match status" value="1"/>
</dbReference>
<dbReference type="Proteomes" id="UP001355207">
    <property type="component" value="Chromosome 2"/>
</dbReference>
<organism evidence="3 4">
    <name type="scientific">Kwoniella dendrophila CBS 6074</name>
    <dbReference type="NCBI Taxonomy" id="1295534"/>
    <lineage>
        <taxon>Eukaryota</taxon>
        <taxon>Fungi</taxon>
        <taxon>Dikarya</taxon>
        <taxon>Basidiomycota</taxon>
        <taxon>Agaricomycotina</taxon>
        <taxon>Tremellomycetes</taxon>
        <taxon>Tremellales</taxon>
        <taxon>Cryptococcaceae</taxon>
        <taxon>Kwoniella</taxon>
    </lineage>
</organism>
<feature type="region of interest" description="Disordered" evidence="1">
    <location>
        <begin position="172"/>
        <end position="193"/>
    </location>
</feature>
<feature type="region of interest" description="Disordered" evidence="1">
    <location>
        <begin position="54"/>
        <end position="159"/>
    </location>
</feature>
<feature type="compositionally biased region" description="Acidic residues" evidence="1">
    <location>
        <begin position="98"/>
        <end position="112"/>
    </location>
</feature>
<feature type="compositionally biased region" description="Basic and acidic residues" evidence="1">
    <location>
        <begin position="79"/>
        <end position="97"/>
    </location>
</feature>
<reference evidence="3 4" key="1">
    <citation type="submission" date="2024-01" db="EMBL/GenBank/DDBJ databases">
        <title>Comparative genomics of Cryptococcus and Kwoniella reveals pathogenesis evolution and contrasting modes of karyotype evolution via chromosome fusion or intercentromeric recombination.</title>
        <authorList>
            <person name="Coelho M.A."/>
            <person name="David-Palma M."/>
            <person name="Shea T."/>
            <person name="Bowers K."/>
            <person name="McGinley-Smith S."/>
            <person name="Mohammad A.W."/>
            <person name="Gnirke A."/>
            <person name="Yurkov A.M."/>
            <person name="Nowrousian M."/>
            <person name="Sun S."/>
            <person name="Cuomo C.A."/>
            <person name="Heitman J."/>
        </authorList>
    </citation>
    <scope>NUCLEOTIDE SEQUENCE [LARGE SCALE GENOMIC DNA]</scope>
    <source>
        <strain evidence="3 4">CBS 6074</strain>
    </source>
</reference>
<feature type="region of interest" description="Disordered" evidence="1">
    <location>
        <begin position="1"/>
        <end position="41"/>
    </location>
</feature>
<dbReference type="EMBL" id="CP144099">
    <property type="protein sequence ID" value="WWC87175.1"/>
    <property type="molecule type" value="Genomic_DNA"/>
</dbReference>
<protein>
    <recommendedName>
        <fullName evidence="2">Myb-like domain-containing protein</fullName>
    </recommendedName>
</protein>
<evidence type="ECO:0000313" key="4">
    <source>
        <dbReference type="Proteomes" id="UP001355207"/>
    </source>
</evidence>
<dbReference type="RefSeq" id="XP_066073938.1">
    <property type="nucleotide sequence ID" value="XM_066217841.1"/>
</dbReference>
<proteinExistence type="predicted"/>
<evidence type="ECO:0000259" key="2">
    <source>
        <dbReference type="PROSITE" id="PS50090"/>
    </source>
</evidence>
<dbReference type="PROSITE" id="PS50090">
    <property type="entry name" value="MYB_LIKE"/>
    <property type="match status" value="1"/>
</dbReference>
<dbReference type="Gene3D" id="1.10.10.60">
    <property type="entry name" value="Homeodomain-like"/>
    <property type="match status" value="1"/>
</dbReference>
<dbReference type="AlphaFoldDB" id="A0AAX4JP50"/>
<name>A0AAX4JP50_9TREE</name>